<evidence type="ECO:0000313" key="3">
    <source>
        <dbReference type="Proteomes" id="UP001146670"/>
    </source>
</evidence>
<keyword evidence="3" id="KW-1185">Reference proteome</keyword>
<dbReference type="Pfam" id="PF01965">
    <property type="entry name" value="DJ-1_PfpI"/>
    <property type="match status" value="1"/>
</dbReference>
<accession>A0A9X3FP50</accession>
<reference evidence="2" key="1">
    <citation type="submission" date="2022-12" db="EMBL/GenBank/DDBJ databases">
        <title>Description and comparative metabolic analysis of Aerococcus sp. nov., isolated from the feces of a pig.</title>
        <authorList>
            <person name="Chang Y.-H."/>
        </authorList>
    </citation>
    <scope>NUCLEOTIDE SEQUENCE</scope>
    <source>
        <strain evidence="2">YH-aer222</strain>
    </source>
</reference>
<comment type="caution">
    <text evidence="2">The sequence shown here is derived from an EMBL/GenBank/DDBJ whole genome shotgun (WGS) entry which is preliminary data.</text>
</comment>
<dbReference type="InterPro" id="IPR050325">
    <property type="entry name" value="Prot/Nucl_acid_deglycase"/>
</dbReference>
<gene>
    <name evidence="2" type="ORF">OW157_06860</name>
</gene>
<evidence type="ECO:0000313" key="2">
    <source>
        <dbReference type="EMBL" id="MCZ0726273.1"/>
    </source>
</evidence>
<dbReference type="CDD" id="cd03135">
    <property type="entry name" value="GATase1_DJ-1"/>
    <property type="match status" value="1"/>
</dbReference>
<dbReference type="GO" id="GO:0005737">
    <property type="term" value="C:cytoplasm"/>
    <property type="evidence" value="ECO:0007669"/>
    <property type="project" value="TreeGrafter"/>
</dbReference>
<dbReference type="InterPro" id="IPR002818">
    <property type="entry name" value="DJ-1/PfpI"/>
</dbReference>
<feature type="domain" description="DJ-1/PfpI" evidence="1">
    <location>
        <begin position="1"/>
        <end position="166"/>
    </location>
</feature>
<dbReference type="AlphaFoldDB" id="A0A9X3FP50"/>
<dbReference type="InterPro" id="IPR006287">
    <property type="entry name" value="DJ-1"/>
</dbReference>
<dbReference type="NCBIfam" id="TIGR01383">
    <property type="entry name" value="not_thiJ"/>
    <property type="match status" value="1"/>
</dbReference>
<evidence type="ECO:0000259" key="1">
    <source>
        <dbReference type="Pfam" id="PF01965"/>
    </source>
</evidence>
<sequence>MRVAILLANGYEEVEALTVVDYLRRAEITVDMVSTTGSLKTIGDHDIAIMADKLLADVKASDYDLLVTPGGFPGSEMLASNDQVIKLLQDQHQEGRYIASICASPLVLDKAGISQEIKGTCFPGLEGDKVHFADHQEDLVVQDKEQAVITSRGPATAVYFALAIIDTLLGKEKRDEIAEGLLLPLVEDSVKSHD</sequence>
<dbReference type="Gene3D" id="3.40.50.880">
    <property type="match status" value="1"/>
</dbReference>
<dbReference type="RefSeq" id="WP_268752603.1">
    <property type="nucleotide sequence ID" value="NZ_JAPRFQ010000003.1"/>
</dbReference>
<protein>
    <submittedName>
        <fullName evidence="2">DJ-1/PfpI family protein</fullName>
    </submittedName>
</protein>
<proteinExistence type="predicted"/>
<dbReference type="EMBL" id="JAPRFR010000003">
    <property type="protein sequence ID" value="MCZ0726273.1"/>
    <property type="molecule type" value="Genomic_DNA"/>
</dbReference>
<organism evidence="2 3">
    <name type="scientific">Aerococcus kribbianus</name>
    <dbReference type="NCBI Taxonomy" id="2999064"/>
    <lineage>
        <taxon>Bacteria</taxon>
        <taxon>Bacillati</taxon>
        <taxon>Bacillota</taxon>
        <taxon>Bacilli</taxon>
        <taxon>Lactobacillales</taxon>
        <taxon>Aerococcaceae</taxon>
        <taxon>Aerococcus</taxon>
    </lineage>
</organism>
<dbReference type="SUPFAM" id="SSF52317">
    <property type="entry name" value="Class I glutamine amidotransferase-like"/>
    <property type="match status" value="1"/>
</dbReference>
<dbReference type="PANTHER" id="PTHR48094:SF12">
    <property type="entry name" value="PARKINSON DISEASE PROTEIN 7 HOMOLOG"/>
    <property type="match status" value="1"/>
</dbReference>
<dbReference type="PANTHER" id="PTHR48094">
    <property type="entry name" value="PROTEIN/NUCLEIC ACID DEGLYCASE DJ-1-RELATED"/>
    <property type="match status" value="1"/>
</dbReference>
<dbReference type="InterPro" id="IPR029062">
    <property type="entry name" value="Class_I_gatase-like"/>
</dbReference>
<dbReference type="Proteomes" id="UP001146670">
    <property type="component" value="Unassembled WGS sequence"/>
</dbReference>
<name>A0A9X3FP50_9LACT</name>